<dbReference type="InterPro" id="IPR029063">
    <property type="entry name" value="SAM-dependent_MTases_sf"/>
</dbReference>
<dbReference type="RefSeq" id="WP_082627969.1">
    <property type="nucleotide sequence ID" value="NZ_CP013189.1"/>
</dbReference>
<dbReference type="InterPro" id="IPR016980">
    <property type="entry name" value="S-AdoMet-dep_MeTrfase_Alr7345"/>
</dbReference>
<dbReference type="OrthoDB" id="9801692at2"/>
<name>A0A0S2KBI1_9GAMM</name>
<feature type="signal peptide" evidence="1">
    <location>
        <begin position="1"/>
        <end position="28"/>
    </location>
</feature>
<gene>
    <name evidence="2" type="ORF">PS2015_1014</name>
</gene>
<reference evidence="2 3" key="1">
    <citation type="submission" date="2015-11" db="EMBL/GenBank/DDBJ databases">
        <authorList>
            <person name="Zhang Y."/>
            <person name="Guo Z."/>
        </authorList>
    </citation>
    <scope>NUCLEOTIDE SEQUENCE [LARGE SCALE GENOMIC DNA]</scope>
    <source>
        <strain evidence="2 3">KCTC 32221</strain>
    </source>
</reference>
<dbReference type="GO" id="GO:0032259">
    <property type="term" value="P:methylation"/>
    <property type="evidence" value="ECO:0007669"/>
    <property type="project" value="UniProtKB-KW"/>
</dbReference>
<dbReference type="SUPFAM" id="SSF53335">
    <property type="entry name" value="S-adenosyl-L-methionine-dependent methyltransferases"/>
    <property type="match status" value="1"/>
</dbReference>
<evidence type="ECO:0000313" key="2">
    <source>
        <dbReference type="EMBL" id="ALO45681.1"/>
    </source>
</evidence>
<keyword evidence="2" id="KW-0489">Methyltransferase</keyword>
<accession>A0A0S2KBI1</accession>
<sequence precursor="true">MRISLARTLFSSALALTVGLFAASQGFAQNNGELMAAIHGDHRSKANKSRDVYRSPYETLTFFGVESHHTVIEAWPGGGWYTEILAPYLKENGKLVGATYDRSDNPLQGWMRGSNQGYDRLLASNPDIYGEVEIAEQLTQAQSTIVPAGTADVVLDFRNAHNWLGMGAENVVKAWYAALKPGGVVGIVDHRWPADQAAVPGNGYIHEQQLIDLMTAHGFSFAGKSEINANPNDPKDHPNGVWMLPPNLRGLTDEQRARNLSIGESDRMTLKFIKN</sequence>
<dbReference type="GO" id="GO:0008168">
    <property type="term" value="F:methyltransferase activity"/>
    <property type="evidence" value="ECO:0007669"/>
    <property type="project" value="UniProtKB-KW"/>
</dbReference>
<dbReference type="Gene3D" id="3.40.50.150">
    <property type="entry name" value="Vaccinia Virus protein VP39"/>
    <property type="match status" value="1"/>
</dbReference>
<dbReference type="STRING" id="1249552.PS2015_1014"/>
<dbReference type="AlphaFoldDB" id="A0A0S2KBI1"/>
<protein>
    <submittedName>
        <fullName evidence="2">Methyltransferase</fullName>
    </submittedName>
</protein>
<evidence type="ECO:0000256" key="1">
    <source>
        <dbReference type="SAM" id="SignalP"/>
    </source>
</evidence>
<proteinExistence type="predicted"/>
<dbReference type="KEGG" id="pspi:PS2015_1014"/>
<keyword evidence="3" id="KW-1185">Reference proteome</keyword>
<dbReference type="EMBL" id="CP013189">
    <property type="protein sequence ID" value="ALO45681.1"/>
    <property type="molecule type" value="Genomic_DNA"/>
</dbReference>
<dbReference type="PIRSF" id="PIRSF031679">
    <property type="entry name" value="Mtase_Alr7345_prd"/>
    <property type="match status" value="1"/>
</dbReference>
<dbReference type="PATRIC" id="fig|1249552.3.peg.1021"/>
<evidence type="ECO:0000313" key="3">
    <source>
        <dbReference type="Proteomes" id="UP000065641"/>
    </source>
</evidence>
<keyword evidence="2" id="KW-0808">Transferase</keyword>
<keyword evidence="1" id="KW-0732">Signal</keyword>
<dbReference type="Proteomes" id="UP000065641">
    <property type="component" value="Chromosome"/>
</dbReference>
<feature type="chain" id="PRO_5006601550" evidence="1">
    <location>
        <begin position="29"/>
        <end position="275"/>
    </location>
</feature>
<organism evidence="2 3">
    <name type="scientific">Pseudohongiella spirulinae</name>
    <dbReference type="NCBI Taxonomy" id="1249552"/>
    <lineage>
        <taxon>Bacteria</taxon>
        <taxon>Pseudomonadati</taxon>
        <taxon>Pseudomonadota</taxon>
        <taxon>Gammaproteobacteria</taxon>
        <taxon>Pseudomonadales</taxon>
        <taxon>Pseudohongiellaceae</taxon>
        <taxon>Pseudohongiella</taxon>
    </lineage>
</organism>